<dbReference type="Pfam" id="PF09602">
    <property type="entry name" value="PhaP_Bmeg"/>
    <property type="match status" value="1"/>
</dbReference>
<dbReference type="EMBL" id="MATO01000065">
    <property type="protein sequence ID" value="OCS85547.1"/>
    <property type="molecule type" value="Genomic_DNA"/>
</dbReference>
<keyword evidence="3" id="KW-1185">Reference proteome</keyword>
<keyword evidence="1" id="KW-0175">Coiled coil</keyword>
<accession>A0A1C0YEE4</accession>
<comment type="caution">
    <text evidence="2">The sequence shown here is derived from an EMBL/GenBank/DDBJ whole genome shotgun (WGS) entry which is preliminary data.</text>
</comment>
<dbReference type="RefSeq" id="WP_066466280.1">
    <property type="nucleotide sequence ID" value="NZ_MATO01000065.1"/>
</dbReference>
<organism evidence="2 3">
    <name type="scientific">Caryophanon latum</name>
    <dbReference type="NCBI Taxonomy" id="33977"/>
    <lineage>
        <taxon>Bacteria</taxon>
        <taxon>Bacillati</taxon>
        <taxon>Bacillota</taxon>
        <taxon>Bacilli</taxon>
        <taxon>Bacillales</taxon>
        <taxon>Caryophanaceae</taxon>
        <taxon>Caryophanon</taxon>
    </lineage>
</organism>
<proteinExistence type="predicted"/>
<feature type="coiled-coil region" evidence="1">
    <location>
        <begin position="121"/>
        <end position="155"/>
    </location>
</feature>
<gene>
    <name evidence="2" type="ORF">A6K76_15040</name>
</gene>
<evidence type="ECO:0000313" key="3">
    <source>
        <dbReference type="Proteomes" id="UP000093482"/>
    </source>
</evidence>
<reference evidence="2 3" key="1">
    <citation type="submission" date="2016-07" db="EMBL/GenBank/DDBJ databases">
        <title>Caryophanon latum genome sequencing.</title>
        <authorList>
            <person name="Verma A."/>
            <person name="Pal Y."/>
            <person name="Krishnamurthi S."/>
        </authorList>
    </citation>
    <scope>NUCLEOTIDE SEQUENCE [LARGE SCALE GENOMIC DNA]</scope>
    <source>
        <strain evidence="2 3">DSM 14151</strain>
    </source>
</reference>
<evidence type="ECO:0008006" key="4">
    <source>
        <dbReference type="Google" id="ProtNLM"/>
    </source>
</evidence>
<dbReference type="AlphaFoldDB" id="A0A1C0YEE4"/>
<evidence type="ECO:0000313" key="2">
    <source>
        <dbReference type="EMBL" id="OCS85547.1"/>
    </source>
</evidence>
<sequence>MANEFVTKSVDALWDNWLNGFKSLQQVQVEAEKKTLEALEVQQQLVEKTVQSLAAVEAQSKQFAEQWQQTVKASTAQLPAQPQFAQWLETVQQITEQTQQFAWKPNSIFADTLTQTQTQWNDTVKSALEQQQEKREEVLTKIEELTVQLKDSQKRLLDSIPAVPGV</sequence>
<evidence type="ECO:0000256" key="1">
    <source>
        <dbReference type="SAM" id="Coils"/>
    </source>
</evidence>
<protein>
    <recommendedName>
        <fullName evidence="4">Polyhydroxyalkanoic acid inclusion protein PhaP</fullName>
    </recommendedName>
</protein>
<dbReference type="OrthoDB" id="2677976at2"/>
<dbReference type="Proteomes" id="UP000093482">
    <property type="component" value="Unassembled WGS sequence"/>
</dbReference>
<name>A0A1C0YEE4_9BACL</name>
<dbReference type="InterPro" id="IPR011728">
    <property type="entry name" value="PhaP_Bmeg"/>
</dbReference>